<proteinExistence type="predicted"/>
<reference evidence="3" key="3">
    <citation type="submission" date="2020-12" db="UniProtKB">
        <authorList>
            <consortium name="EnsemblPlants"/>
        </authorList>
    </citation>
    <scope>IDENTIFICATION</scope>
</reference>
<sequence>MEIDEFNTGLHHSGEGSSSLMTPDVSPDERNLPHRKRSFMQMLIDNPKESLDSVEVDEIGAVDDMDHDGMDHDQEDEAYGLGMQELEGGDAEDLGASEREEEEERGQPEPEAEAEIERDAEDDEYNLVFEDEMDPLRFAEEDENGKLPYEQFQRLEYEALAARKRKNLATRSTETVQAKITKQQDIFGASVDEIWDAAGFGAPGRRRRKGPKRKGRRRKAPGGLTPEINKKLGEANLLYATGQFDEAVEILKEVVRIAPNVADSYHTLGLLYDAKGDRKRALNFYMIAAHLTPKDIVLWKRLASWSMELGNPGQVIYCLQKAMRADPTDVDARWDCASLYAELNEFPKAIDCLEQLLALRPGDVEICKMVAKMRQKNGQSEQATQLLEHLIETYPYEADLSAVNLLAELHMANGAFAITISWIDRARELYSADQPLPLDLSVKAGICHAYLGDLESAERNFEGLRTEQVDECADLILEVGDAYLALGEHKSALRYYELLYDNSSFDDVVLWLKLAQCHMALGSSADAIRVYQQVIKDMPQNVETRLSLASLLCDSGRQNEAISLLVPPDSDATEDITTDADTQAKEQPWWKHGKVVVKLANIYLSQSRLTEFVDTLLPLLHESLYVESLNQKVFQKGKTRKRLNKTILAERVQWLEQQLDDQVFQGFRPVLSRNDMTKASRARRMLAKWAAEKEEKKAAALAAGLEWDSDEAEHEHEPEPVEEVQIKVSPLPNLLKDEEHYQLVLQVCKALLLLKRYWEALEIVHHILRIGSHLGKVKCDELRALGAQIAYKTKDVKYGYDCVRYMVQQRPYSFSMWNAYYQVVSRSEVRLSKHSKYMLSVRGKYPDCVPAMVICGHQYAMISQPQGALREYLQAYQVQPDDPFINLCIGVSFINLSLGFRLSNRNQTVLQGFAFLYNYQRLCKFNQESNYNLARAFHHVGLVQLAVNYYEKVLIQREKDCPLVLLPTEGSGFLPVQKDKDKYIGHCDLRREAAHNLHLIYKKSGALDLARQVLRDHCTF</sequence>
<keyword evidence="1" id="KW-0802">TPR repeat</keyword>
<dbReference type="EnsemblPlants" id="Pp3c8_10366V3.4">
    <property type="protein sequence ID" value="Pp3c8_10366V3.4"/>
    <property type="gene ID" value="Pp3c8_10366"/>
</dbReference>
<feature type="region of interest" description="Disordered" evidence="2">
    <location>
        <begin position="200"/>
        <end position="226"/>
    </location>
</feature>
<dbReference type="Pfam" id="PF13181">
    <property type="entry name" value="TPR_8"/>
    <property type="match status" value="2"/>
</dbReference>
<dbReference type="KEGG" id="ppp:112286083"/>
<dbReference type="Proteomes" id="UP000006727">
    <property type="component" value="Chromosome 8"/>
</dbReference>
<dbReference type="PANTHER" id="PTHR23082">
    <property type="entry name" value="TRANSCRIPTION INITIATION FACTOR IIIC TFIIIC , POLYPEPTIDE 3-RELATED"/>
    <property type="match status" value="1"/>
</dbReference>
<accession>A0A7I4EAD9</accession>
<dbReference type="EnsemblPlants" id="Pp3c8_10360V3.1">
    <property type="protein sequence ID" value="Pp3c8_10360V3.1"/>
    <property type="gene ID" value="Pp3c8_10360"/>
</dbReference>
<dbReference type="InterPro" id="IPR011990">
    <property type="entry name" value="TPR-like_helical_dom_sf"/>
</dbReference>
<dbReference type="RefSeq" id="XP_073392085.1">
    <property type="nucleotide sequence ID" value="XM_073535984.1"/>
</dbReference>
<dbReference type="RefSeq" id="XP_073392084.1">
    <property type="nucleotide sequence ID" value="XM_073535983.1"/>
</dbReference>
<feature type="repeat" description="TPR" evidence="1">
    <location>
        <begin position="330"/>
        <end position="363"/>
    </location>
</feature>
<name>A0A7I4EAD9_PHYPA</name>
<dbReference type="RefSeq" id="XP_024383408.1">
    <property type="nucleotide sequence ID" value="XM_024527640.2"/>
</dbReference>
<evidence type="ECO:0000313" key="4">
    <source>
        <dbReference type="Proteomes" id="UP000006727"/>
    </source>
</evidence>
<dbReference type="Gramene" id="Pp3c8_10366V3.4">
    <property type="protein sequence ID" value="Pp3c8_10366V3.4"/>
    <property type="gene ID" value="Pp3c8_10366"/>
</dbReference>
<reference evidence="3 4" key="2">
    <citation type="journal article" date="2018" name="Plant J.">
        <title>The Physcomitrella patens chromosome-scale assembly reveals moss genome structure and evolution.</title>
        <authorList>
            <person name="Lang D."/>
            <person name="Ullrich K.K."/>
            <person name="Murat F."/>
            <person name="Fuchs J."/>
            <person name="Jenkins J."/>
            <person name="Haas F.B."/>
            <person name="Piednoel M."/>
            <person name="Gundlach H."/>
            <person name="Van Bel M."/>
            <person name="Meyberg R."/>
            <person name="Vives C."/>
            <person name="Morata J."/>
            <person name="Symeonidi A."/>
            <person name="Hiss M."/>
            <person name="Muchero W."/>
            <person name="Kamisugi Y."/>
            <person name="Saleh O."/>
            <person name="Blanc G."/>
            <person name="Decker E.L."/>
            <person name="van Gessel N."/>
            <person name="Grimwood J."/>
            <person name="Hayes R.D."/>
            <person name="Graham S.W."/>
            <person name="Gunter L.E."/>
            <person name="McDaniel S.F."/>
            <person name="Hoernstein S.N.W."/>
            <person name="Larsson A."/>
            <person name="Li F.W."/>
            <person name="Perroud P.F."/>
            <person name="Phillips J."/>
            <person name="Ranjan P."/>
            <person name="Rokshar D.S."/>
            <person name="Rothfels C.J."/>
            <person name="Schneider L."/>
            <person name="Shu S."/>
            <person name="Stevenson D.W."/>
            <person name="Thummler F."/>
            <person name="Tillich M."/>
            <person name="Villarreal Aguilar J.C."/>
            <person name="Widiez T."/>
            <person name="Wong G.K."/>
            <person name="Wymore A."/>
            <person name="Zhang Y."/>
            <person name="Zimmer A.D."/>
            <person name="Quatrano R.S."/>
            <person name="Mayer K.F.X."/>
            <person name="Goodstein D."/>
            <person name="Casacuberta J.M."/>
            <person name="Vandepoele K."/>
            <person name="Reski R."/>
            <person name="Cuming A.C."/>
            <person name="Tuskan G.A."/>
            <person name="Maumus F."/>
            <person name="Salse J."/>
            <person name="Schmutz J."/>
            <person name="Rensing S.A."/>
        </authorList>
    </citation>
    <scope>NUCLEOTIDE SEQUENCE [LARGE SCALE GENOMIC DNA]</scope>
    <source>
        <strain evidence="3 4">cv. Gransden 2004</strain>
    </source>
</reference>
<dbReference type="GeneID" id="112286083"/>
<feature type="region of interest" description="Disordered" evidence="2">
    <location>
        <begin position="1"/>
        <end position="32"/>
    </location>
</feature>
<dbReference type="InterPro" id="IPR019734">
    <property type="entry name" value="TPR_rpt"/>
</dbReference>
<dbReference type="Gramene" id="Pp3c8_10366V3.3">
    <property type="protein sequence ID" value="Pp3c8_10366V3.3"/>
    <property type="gene ID" value="Pp3c8_10366"/>
</dbReference>
<dbReference type="GO" id="GO:0000127">
    <property type="term" value="C:transcription factor TFIIIC complex"/>
    <property type="evidence" value="ECO:0000318"/>
    <property type="project" value="GO_Central"/>
</dbReference>
<organism evidence="3 4">
    <name type="scientific">Physcomitrium patens</name>
    <name type="common">Spreading-leaved earth moss</name>
    <name type="synonym">Physcomitrella patens</name>
    <dbReference type="NCBI Taxonomy" id="3218"/>
    <lineage>
        <taxon>Eukaryota</taxon>
        <taxon>Viridiplantae</taxon>
        <taxon>Streptophyta</taxon>
        <taxon>Embryophyta</taxon>
        <taxon>Bryophyta</taxon>
        <taxon>Bryophytina</taxon>
        <taxon>Bryopsida</taxon>
        <taxon>Funariidae</taxon>
        <taxon>Funariales</taxon>
        <taxon>Funariaceae</taxon>
        <taxon>Physcomitrium</taxon>
    </lineage>
</organism>
<protein>
    <submittedName>
        <fullName evidence="3">Uncharacterized protein</fullName>
    </submittedName>
</protein>
<dbReference type="InterPro" id="IPR039340">
    <property type="entry name" value="Tfc4/TFIIIC-102/Sfc4"/>
</dbReference>
<dbReference type="Gramene" id="Pp3c8_10360V3.1">
    <property type="protein sequence ID" value="Pp3c8_10360V3.1"/>
    <property type="gene ID" value="Pp3c8_10360"/>
</dbReference>
<feature type="compositionally biased region" description="Low complexity" evidence="2">
    <location>
        <begin position="9"/>
        <end position="20"/>
    </location>
</feature>
<feature type="compositionally biased region" description="Acidic residues" evidence="2">
    <location>
        <begin position="87"/>
        <end position="121"/>
    </location>
</feature>
<dbReference type="Pfam" id="PF13174">
    <property type="entry name" value="TPR_6"/>
    <property type="match status" value="1"/>
</dbReference>
<dbReference type="FunFam" id="1.25.40.10:FF:001914">
    <property type="entry name" value="General transcription factor 3C polypeptide 3-like Protein"/>
    <property type="match status" value="1"/>
</dbReference>
<dbReference type="Pfam" id="PF13432">
    <property type="entry name" value="TPR_16"/>
    <property type="match status" value="1"/>
</dbReference>
<reference evidence="3 4" key="1">
    <citation type="journal article" date="2008" name="Science">
        <title>The Physcomitrella genome reveals evolutionary insights into the conquest of land by plants.</title>
        <authorList>
            <person name="Rensing S."/>
            <person name="Lang D."/>
            <person name="Zimmer A."/>
            <person name="Terry A."/>
            <person name="Salamov A."/>
            <person name="Shapiro H."/>
            <person name="Nishiyama T."/>
            <person name="Perroud P.-F."/>
            <person name="Lindquist E."/>
            <person name="Kamisugi Y."/>
            <person name="Tanahashi T."/>
            <person name="Sakakibara K."/>
            <person name="Fujita T."/>
            <person name="Oishi K."/>
            <person name="Shin-I T."/>
            <person name="Kuroki Y."/>
            <person name="Toyoda A."/>
            <person name="Suzuki Y."/>
            <person name="Hashimoto A."/>
            <person name="Yamaguchi K."/>
            <person name="Sugano A."/>
            <person name="Kohara Y."/>
            <person name="Fujiyama A."/>
            <person name="Anterola A."/>
            <person name="Aoki S."/>
            <person name="Ashton N."/>
            <person name="Barbazuk W.B."/>
            <person name="Barker E."/>
            <person name="Bennetzen J."/>
            <person name="Bezanilla M."/>
            <person name="Blankenship R."/>
            <person name="Cho S.H."/>
            <person name="Dutcher S."/>
            <person name="Estelle M."/>
            <person name="Fawcett J.A."/>
            <person name="Gundlach H."/>
            <person name="Hanada K."/>
            <person name="Heyl A."/>
            <person name="Hicks K.A."/>
            <person name="Hugh J."/>
            <person name="Lohr M."/>
            <person name="Mayer K."/>
            <person name="Melkozernov A."/>
            <person name="Murata T."/>
            <person name="Nelson D."/>
            <person name="Pils B."/>
            <person name="Prigge M."/>
            <person name="Reiss B."/>
            <person name="Renner T."/>
            <person name="Rombauts S."/>
            <person name="Rushton P."/>
            <person name="Sanderfoot A."/>
            <person name="Schween G."/>
            <person name="Shiu S.-H."/>
            <person name="Stueber K."/>
            <person name="Theodoulou F.L."/>
            <person name="Tu H."/>
            <person name="Van de Peer Y."/>
            <person name="Verrier P.J."/>
            <person name="Waters E."/>
            <person name="Wood A."/>
            <person name="Yang L."/>
            <person name="Cove D."/>
            <person name="Cuming A."/>
            <person name="Hasebe M."/>
            <person name="Lucas S."/>
            <person name="Mishler D.B."/>
            <person name="Reski R."/>
            <person name="Grigoriev I."/>
            <person name="Quatrano R.S."/>
            <person name="Boore J.L."/>
        </authorList>
    </citation>
    <scope>NUCLEOTIDE SEQUENCE [LARGE SCALE GENOMIC DNA]</scope>
    <source>
        <strain evidence="3 4">cv. Gransden 2004</strain>
    </source>
</reference>
<dbReference type="GO" id="GO:0006383">
    <property type="term" value="P:transcription by RNA polymerase III"/>
    <property type="evidence" value="ECO:0000318"/>
    <property type="project" value="GO_Central"/>
</dbReference>
<dbReference type="FunFam" id="1.25.40.10:FF:000413">
    <property type="entry name" value="General transcription factor 3C polypeptide 3"/>
    <property type="match status" value="1"/>
</dbReference>
<feature type="repeat" description="TPR" evidence="1">
    <location>
        <begin position="262"/>
        <end position="295"/>
    </location>
</feature>
<dbReference type="AlphaFoldDB" id="A0A7I4EAD9"/>
<feature type="repeat" description="TPR" evidence="1">
    <location>
        <begin position="508"/>
        <end position="541"/>
    </location>
</feature>
<dbReference type="PANTHER" id="PTHR23082:SF0">
    <property type="entry name" value="GENERAL TRANSCRIPTION FACTOR 3C POLYPEPTIDE 3"/>
    <property type="match status" value="1"/>
</dbReference>
<dbReference type="EnsemblPlants" id="Pp3c8_10366V3.3">
    <property type="protein sequence ID" value="Pp3c8_10366V3.3"/>
    <property type="gene ID" value="Pp3c8_10366"/>
</dbReference>
<gene>
    <name evidence="3" type="primary">LOC112286083</name>
</gene>
<dbReference type="SUPFAM" id="SSF48452">
    <property type="entry name" value="TPR-like"/>
    <property type="match status" value="3"/>
</dbReference>
<dbReference type="Pfam" id="PF14559">
    <property type="entry name" value="TPR_19"/>
    <property type="match status" value="1"/>
</dbReference>
<feature type="compositionally biased region" description="Basic residues" evidence="2">
    <location>
        <begin position="204"/>
        <end position="220"/>
    </location>
</feature>
<dbReference type="SMART" id="SM00028">
    <property type="entry name" value="TPR"/>
    <property type="match status" value="10"/>
</dbReference>
<evidence type="ECO:0000256" key="2">
    <source>
        <dbReference type="SAM" id="MobiDB-lite"/>
    </source>
</evidence>
<evidence type="ECO:0000313" key="3">
    <source>
        <dbReference type="EnsemblPlants" id="Pp3c8_10366V3.4"/>
    </source>
</evidence>
<dbReference type="Gene3D" id="1.25.40.10">
    <property type="entry name" value="Tetratricopeptide repeat domain"/>
    <property type="match status" value="3"/>
</dbReference>
<evidence type="ECO:0000256" key="1">
    <source>
        <dbReference type="PROSITE-ProRule" id="PRU00339"/>
    </source>
</evidence>
<dbReference type="OMA" id="SSPNMKF"/>
<feature type="region of interest" description="Disordered" evidence="2">
    <location>
        <begin position="63"/>
        <end position="121"/>
    </location>
</feature>
<dbReference type="FunCoup" id="A0A7I4EAD9">
    <property type="interactions" value="4454"/>
</dbReference>
<dbReference type="EMBL" id="ABEU02000008">
    <property type="status" value="NOT_ANNOTATED_CDS"/>
    <property type="molecule type" value="Genomic_DNA"/>
</dbReference>
<dbReference type="PROSITE" id="PS50005">
    <property type="entry name" value="TPR"/>
    <property type="match status" value="3"/>
</dbReference>
<keyword evidence="4" id="KW-1185">Reference proteome</keyword>